<dbReference type="InterPro" id="IPR036047">
    <property type="entry name" value="F-box-like_dom_sf"/>
</dbReference>
<dbReference type="InterPro" id="IPR032675">
    <property type="entry name" value="LRR_dom_sf"/>
</dbReference>
<evidence type="ECO:0000256" key="1">
    <source>
        <dbReference type="SAM" id="MobiDB-lite"/>
    </source>
</evidence>
<feature type="region of interest" description="Disordered" evidence="1">
    <location>
        <begin position="1"/>
        <end position="20"/>
    </location>
</feature>
<protein>
    <recommendedName>
        <fullName evidence="4">F-box domain-containing protein</fullName>
    </recommendedName>
</protein>
<dbReference type="PANTHER" id="PTHR34709">
    <property type="entry name" value="OS10G0396666 PROTEIN"/>
    <property type="match status" value="1"/>
</dbReference>
<organism evidence="2 3">
    <name type="scientific">Paspalum notatum var. saurae</name>
    <dbReference type="NCBI Taxonomy" id="547442"/>
    <lineage>
        <taxon>Eukaryota</taxon>
        <taxon>Viridiplantae</taxon>
        <taxon>Streptophyta</taxon>
        <taxon>Embryophyta</taxon>
        <taxon>Tracheophyta</taxon>
        <taxon>Spermatophyta</taxon>
        <taxon>Magnoliopsida</taxon>
        <taxon>Liliopsida</taxon>
        <taxon>Poales</taxon>
        <taxon>Poaceae</taxon>
        <taxon>PACMAD clade</taxon>
        <taxon>Panicoideae</taxon>
        <taxon>Andropogonodae</taxon>
        <taxon>Paspaleae</taxon>
        <taxon>Paspalinae</taxon>
        <taxon>Paspalum</taxon>
    </lineage>
</organism>
<dbReference type="PANTHER" id="PTHR34709:SF28">
    <property type="entry name" value="OS08G0272601 PROTEIN"/>
    <property type="match status" value="1"/>
</dbReference>
<dbReference type="SUPFAM" id="SSF81383">
    <property type="entry name" value="F-box domain"/>
    <property type="match status" value="1"/>
</dbReference>
<sequence>MDSMAEKEAKRVRRLSPSESEYNDGGVDLISGLDDDVLLRVLGQMADARDVVRAGAASRRWLGLSTRVPALRFRFACSSPDRSEANRAILGAALERYVSFVNGVLARRRPSTSAAIESLSISCTTGTYASIDAAGGWIRYAFQHGVRHFVLELPDLIRGPKAPHHHKIRIAHGPLSLEKITFDAGAVELLPRLISTEACPHLQKLRMVGLLFRVPLQEMRLETDVLSELWLQRINGVKAYQLRTPRLQVLHIDDCSRRHQVLRVSAPRLEKLTLLYYLEGPPRLVELDGDLPRLRSLGICIWSYFPHSFLQLAEAVNHASNKLLLKLGDVCLHGRKASEEDVEILRSMIPHLPHVTSLTANVSIPIERHDFGASVAALLTRFSNLTRFSLHLPSYLSLEVVRGERHGLECHHQSHWISNEISMSHLQEVEFTGLIGTECELWFMKDMLASARGIRKVAIHFNPKCWQHQAKMDAFERMLLDQEMWTSHRGAFKLTCLK</sequence>
<accession>A0AAQ3U1F0</accession>
<evidence type="ECO:0008006" key="4">
    <source>
        <dbReference type="Google" id="ProtNLM"/>
    </source>
</evidence>
<reference evidence="2 3" key="1">
    <citation type="submission" date="2024-02" db="EMBL/GenBank/DDBJ databases">
        <title>High-quality chromosome-scale genome assembly of Pensacola bahiagrass (Paspalum notatum Flugge var. saurae).</title>
        <authorList>
            <person name="Vega J.M."/>
            <person name="Podio M."/>
            <person name="Orjuela J."/>
            <person name="Siena L.A."/>
            <person name="Pessino S.C."/>
            <person name="Combes M.C."/>
            <person name="Mariac C."/>
            <person name="Albertini E."/>
            <person name="Pupilli F."/>
            <person name="Ortiz J.P.A."/>
            <person name="Leblanc O."/>
        </authorList>
    </citation>
    <scope>NUCLEOTIDE SEQUENCE [LARGE SCALE GENOMIC DNA]</scope>
    <source>
        <strain evidence="2">R1</strain>
        <tissue evidence="2">Leaf</tissue>
    </source>
</reference>
<dbReference type="InterPro" id="IPR055312">
    <property type="entry name" value="FBL15-like"/>
</dbReference>
<dbReference type="Proteomes" id="UP001341281">
    <property type="component" value="Chromosome 06"/>
</dbReference>
<evidence type="ECO:0000313" key="3">
    <source>
        <dbReference type="Proteomes" id="UP001341281"/>
    </source>
</evidence>
<keyword evidence="3" id="KW-1185">Reference proteome</keyword>
<dbReference type="EMBL" id="CP144750">
    <property type="protein sequence ID" value="WVZ82404.1"/>
    <property type="molecule type" value="Genomic_DNA"/>
</dbReference>
<evidence type="ECO:0000313" key="2">
    <source>
        <dbReference type="EMBL" id="WVZ82404.1"/>
    </source>
</evidence>
<name>A0AAQ3U1F0_PASNO</name>
<dbReference type="SUPFAM" id="SSF52047">
    <property type="entry name" value="RNI-like"/>
    <property type="match status" value="1"/>
</dbReference>
<proteinExistence type="predicted"/>
<gene>
    <name evidence="2" type="ORF">U9M48_029670</name>
</gene>
<dbReference type="AlphaFoldDB" id="A0AAQ3U1F0"/>
<dbReference type="Gene3D" id="3.80.10.10">
    <property type="entry name" value="Ribonuclease Inhibitor"/>
    <property type="match status" value="1"/>
</dbReference>